<feature type="domain" description="IcmF-related" evidence="3">
    <location>
        <begin position="420"/>
        <end position="734"/>
    </location>
</feature>
<dbReference type="Pfam" id="PF06761">
    <property type="entry name" value="IcmF-related"/>
    <property type="match status" value="1"/>
</dbReference>
<feature type="transmembrane region" description="Helical" evidence="1">
    <location>
        <begin position="7"/>
        <end position="26"/>
    </location>
</feature>
<accession>A0ABU9PLY5</accession>
<sequence length="1138" mass="126781">MKKKKRLSTWLIILLIAVMGGCLIWNENPVLHFLTIEKKLTASLAVAGTCLFILLCDDVFIRLWQWLISQSFIQQLRKLSGKSHLREETLIANREKHSEILKSLRLYLRHTYNRTWPRKIRILIVTGSVSDVDQLIPKLTLDLWQEDKGTLLLWGGDPAAPADTGWLSALGRLRRRPADGIVLVTSAFSGKTVAENRGSPVLTQDAMDSLAHVLARRYDAIGWLLPLYVWSLLPDTGNHDGRITQPVGCLLPAKCTPQALVGQLASLVPQLTAQGIQQMCAKPQHNFLLSLADLLIRKPETVAEPLSALLNPYRPLPLAGILFSPPSQEAARSVKHHWGMDNRWDSIPTSVQALPTGLRPRRPGISWQQIAVVTAFALMSIWGASIIGSFIANRHLVATTQEQMQLAVTEKQSLSARLLALAELQKTLSLLDYRSQHGAPWYARLGLSQNDDLLEALFPRYGELALPLLRDAAAKHLQQHLYAFVQLPPESPLRERMAKIAYDQLKLYLMLARPEKMNAAWFTTTLMRDWPQRAGIPNGVWQGSGPSLLTFYAASLTSHPQWHLRADDTLVSQARSLLIRQMGRRNSESTLYQKMLTEVAHQYADMRLVDMTGDTEVSRLFTTDEVVPGMFTRQAWEQSVQSAIERVVKERRDEMDWVLSDSKQSAVQQTTPEALKQRLTARYFADFGGAWLDFLNSLRWEKAATLSDAIDQLTLMADVRQSPLVALMNTLNVQGRTGQIGEAMSDSLVKSAKNLFNRGEQPAIDQQKAVSGPLDATFGPVLALVNGRDGGTQASRLSLQTFLTRVTQVRLRLQQVTNATDPQAMTQALAQTVFQGKAVDLTETRDYGSLVAAGLGQEWSGFGQTLFVRPMEQAWQQVLTPAAESLNAQWRNAVVNDWNSAFGGRYPFKDVSSEVSLPLLAKYLNAESGRITQFLQSRLNGVLHREGSHWVPDSINAQGLSFNPAFLQAVDTLSHISDVVFTRGEAGLSFELRPGTADGIMQTSLVIDSQKLTYVNQMPVWKRFTWPADTEAPGAALSWISTQAGTRQYADMSGTWGWIRLLDKAAISAYSGVGSSWTLRWQAQDGRPLNYTLRTEAGEGPLALLKLRNFTLPEAIFSVREPVAESLFDDTDTAEETY</sequence>
<keyword evidence="1" id="KW-1133">Transmembrane helix</keyword>
<evidence type="ECO:0000313" key="5">
    <source>
        <dbReference type="EMBL" id="MEM0706053.1"/>
    </source>
</evidence>
<evidence type="ECO:0000259" key="4">
    <source>
        <dbReference type="Pfam" id="PF21070"/>
    </source>
</evidence>
<dbReference type="PANTHER" id="PTHR36153">
    <property type="entry name" value="INNER MEMBRANE PROTEIN-RELATED"/>
    <property type="match status" value="1"/>
</dbReference>
<proteinExistence type="predicted"/>
<dbReference type="Pfam" id="PF06744">
    <property type="entry name" value="IcmF_C"/>
    <property type="match status" value="1"/>
</dbReference>
<dbReference type="InterPro" id="IPR053156">
    <property type="entry name" value="T6SS_TssM-like"/>
</dbReference>
<evidence type="ECO:0000259" key="2">
    <source>
        <dbReference type="Pfam" id="PF06744"/>
    </source>
</evidence>
<dbReference type="InterPro" id="IPR048677">
    <property type="entry name" value="TssM1_hel"/>
</dbReference>
<dbReference type="Pfam" id="PF21070">
    <property type="entry name" value="IcmF_helical"/>
    <property type="match status" value="1"/>
</dbReference>
<protein>
    <submittedName>
        <fullName evidence="5">ImcF-related family protein</fullName>
    </submittedName>
</protein>
<gene>
    <name evidence="5" type="ORF">AAGT82_16750</name>
</gene>
<keyword evidence="1" id="KW-0472">Membrane</keyword>
<feature type="domain" description="Type VI secretion system component TssM1 helical" evidence="4">
    <location>
        <begin position="881"/>
        <end position="986"/>
    </location>
</feature>
<organism evidence="5 6">
    <name type="scientific">Enterobacter quasihormaechei</name>
    <dbReference type="NCBI Taxonomy" id="2529382"/>
    <lineage>
        <taxon>Bacteria</taxon>
        <taxon>Pseudomonadati</taxon>
        <taxon>Pseudomonadota</taxon>
        <taxon>Gammaproteobacteria</taxon>
        <taxon>Enterobacterales</taxon>
        <taxon>Enterobacteriaceae</taxon>
        <taxon>Enterobacter</taxon>
    </lineage>
</organism>
<keyword evidence="1" id="KW-0812">Transmembrane</keyword>
<reference evidence="5 6" key="1">
    <citation type="submission" date="2024-04" db="EMBL/GenBank/DDBJ databases">
        <title>Draft genome sequence of a multidrug-resistant Enterobacter quasihormaechei Hakim RU_CBWE strain isolated from pond surface water at the University of Rajshahi in Bangladesh.</title>
        <authorList>
            <person name="Raihan J."/>
            <person name="Islam M.S."/>
            <person name="Khan M.U."/>
            <person name="Romance M."/>
            <person name="Haque M.H."/>
        </authorList>
    </citation>
    <scope>NUCLEOTIDE SEQUENCE [LARGE SCALE GENOMIC DNA]</scope>
    <source>
        <strain evidence="5 6">Hakim RU_CBWE</strain>
    </source>
</reference>
<dbReference type="EMBL" id="JBCGUG010000013">
    <property type="protein sequence ID" value="MEM0706053.1"/>
    <property type="molecule type" value="Genomic_DNA"/>
</dbReference>
<dbReference type="InterPro" id="IPR010623">
    <property type="entry name" value="IcmF_C"/>
</dbReference>
<dbReference type="PROSITE" id="PS51257">
    <property type="entry name" value="PROKAR_LIPOPROTEIN"/>
    <property type="match status" value="1"/>
</dbReference>
<feature type="transmembrane region" description="Helical" evidence="1">
    <location>
        <begin position="46"/>
        <end position="68"/>
    </location>
</feature>
<evidence type="ECO:0000259" key="3">
    <source>
        <dbReference type="Pfam" id="PF06761"/>
    </source>
</evidence>
<dbReference type="InterPro" id="IPR009612">
    <property type="entry name" value="IcmF-rel"/>
</dbReference>
<feature type="domain" description="Type VI secretion system IcmF C-terminal" evidence="2">
    <location>
        <begin position="990"/>
        <end position="1096"/>
    </location>
</feature>
<evidence type="ECO:0000313" key="6">
    <source>
        <dbReference type="Proteomes" id="UP001490940"/>
    </source>
</evidence>
<name>A0ABU9PLY5_9ENTR</name>
<evidence type="ECO:0000256" key="1">
    <source>
        <dbReference type="SAM" id="Phobius"/>
    </source>
</evidence>
<feature type="transmembrane region" description="Helical" evidence="1">
    <location>
        <begin position="370"/>
        <end position="392"/>
    </location>
</feature>
<keyword evidence="6" id="KW-1185">Reference proteome</keyword>
<comment type="caution">
    <text evidence="5">The sequence shown here is derived from an EMBL/GenBank/DDBJ whole genome shotgun (WGS) entry which is preliminary data.</text>
</comment>
<dbReference type="PANTHER" id="PTHR36153:SF1">
    <property type="entry name" value="TYPE VI SECRETION SYSTEM COMPONENT TSSM1"/>
    <property type="match status" value="1"/>
</dbReference>
<dbReference type="Proteomes" id="UP001490940">
    <property type="component" value="Unassembled WGS sequence"/>
</dbReference>